<name>A0A9D4PP03_RHISA</name>
<evidence type="ECO:0000313" key="1">
    <source>
        <dbReference type="EMBL" id="KAH7948034.1"/>
    </source>
</evidence>
<dbReference type="AlphaFoldDB" id="A0A9D4PP03"/>
<comment type="caution">
    <text evidence="1">The sequence shown here is derived from an EMBL/GenBank/DDBJ whole genome shotgun (WGS) entry which is preliminary data.</text>
</comment>
<sequence>MPRLPEDDYKVVLRPNGAINLTDVGPAIIVEAICIAAGIDFRLALKEDQTRILTSTWTTEGDEPDACTCSAATSCICDSRSTTQWQMAKRSPRPTNSTSASFGTTLLFTSKTCMTM</sequence>
<organism evidence="1 2">
    <name type="scientific">Rhipicephalus sanguineus</name>
    <name type="common">Brown dog tick</name>
    <name type="synonym">Ixodes sanguineus</name>
    <dbReference type="NCBI Taxonomy" id="34632"/>
    <lineage>
        <taxon>Eukaryota</taxon>
        <taxon>Metazoa</taxon>
        <taxon>Ecdysozoa</taxon>
        <taxon>Arthropoda</taxon>
        <taxon>Chelicerata</taxon>
        <taxon>Arachnida</taxon>
        <taxon>Acari</taxon>
        <taxon>Parasitiformes</taxon>
        <taxon>Ixodida</taxon>
        <taxon>Ixodoidea</taxon>
        <taxon>Ixodidae</taxon>
        <taxon>Rhipicephalinae</taxon>
        <taxon>Rhipicephalus</taxon>
        <taxon>Rhipicephalus</taxon>
    </lineage>
</organism>
<evidence type="ECO:0000313" key="2">
    <source>
        <dbReference type="Proteomes" id="UP000821837"/>
    </source>
</evidence>
<reference evidence="1" key="2">
    <citation type="submission" date="2021-09" db="EMBL/GenBank/DDBJ databases">
        <authorList>
            <person name="Jia N."/>
            <person name="Wang J."/>
            <person name="Shi W."/>
            <person name="Du L."/>
            <person name="Sun Y."/>
            <person name="Zhan W."/>
            <person name="Jiang J."/>
            <person name="Wang Q."/>
            <person name="Zhang B."/>
            <person name="Ji P."/>
            <person name="Sakyi L.B."/>
            <person name="Cui X."/>
            <person name="Yuan T."/>
            <person name="Jiang B."/>
            <person name="Yang W."/>
            <person name="Lam T.T.-Y."/>
            <person name="Chang Q."/>
            <person name="Ding S."/>
            <person name="Wang X."/>
            <person name="Zhu J."/>
            <person name="Ruan X."/>
            <person name="Zhao L."/>
            <person name="Wei J."/>
            <person name="Que T."/>
            <person name="Du C."/>
            <person name="Cheng J."/>
            <person name="Dai P."/>
            <person name="Han X."/>
            <person name="Huang E."/>
            <person name="Gao Y."/>
            <person name="Liu J."/>
            <person name="Shao H."/>
            <person name="Ye R."/>
            <person name="Li L."/>
            <person name="Wei W."/>
            <person name="Wang X."/>
            <person name="Wang C."/>
            <person name="Huo Q."/>
            <person name="Li W."/>
            <person name="Guo W."/>
            <person name="Chen H."/>
            <person name="Chen S."/>
            <person name="Zhou L."/>
            <person name="Zhou L."/>
            <person name="Ni X."/>
            <person name="Tian J."/>
            <person name="Zhou Y."/>
            <person name="Sheng Y."/>
            <person name="Liu T."/>
            <person name="Pan Y."/>
            <person name="Xia L."/>
            <person name="Li J."/>
            <person name="Zhao F."/>
            <person name="Cao W."/>
        </authorList>
    </citation>
    <scope>NUCLEOTIDE SEQUENCE</scope>
    <source>
        <strain evidence="1">Rsan-2018</strain>
        <tissue evidence="1">Larvae</tissue>
    </source>
</reference>
<proteinExistence type="predicted"/>
<protein>
    <submittedName>
        <fullName evidence="1">Uncharacterized protein</fullName>
    </submittedName>
</protein>
<dbReference type="Proteomes" id="UP000821837">
    <property type="component" value="Chromosome 6"/>
</dbReference>
<reference evidence="1" key="1">
    <citation type="journal article" date="2020" name="Cell">
        <title>Large-Scale Comparative Analyses of Tick Genomes Elucidate Their Genetic Diversity and Vector Capacities.</title>
        <authorList>
            <consortium name="Tick Genome and Microbiome Consortium (TIGMIC)"/>
            <person name="Jia N."/>
            <person name="Wang J."/>
            <person name="Shi W."/>
            <person name="Du L."/>
            <person name="Sun Y."/>
            <person name="Zhan W."/>
            <person name="Jiang J.F."/>
            <person name="Wang Q."/>
            <person name="Zhang B."/>
            <person name="Ji P."/>
            <person name="Bell-Sakyi L."/>
            <person name="Cui X.M."/>
            <person name="Yuan T.T."/>
            <person name="Jiang B.G."/>
            <person name="Yang W.F."/>
            <person name="Lam T.T."/>
            <person name="Chang Q.C."/>
            <person name="Ding S.J."/>
            <person name="Wang X.J."/>
            <person name="Zhu J.G."/>
            <person name="Ruan X.D."/>
            <person name="Zhao L."/>
            <person name="Wei J.T."/>
            <person name="Ye R.Z."/>
            <person name="Que T.C."/>
            <person name="Du C.H."/>
            <person name="Zhou Y.H."/>
            <person name="Cheng J.X."/>
            <person name="Dai P.F."/>
            <person name="Guo W.B."/>
            <person name="Han X.H."/>
            <person name="Huang E.J."/>
            <person name="Li L.F."/>
            <person name="Wei W."/>
            <person name="Gao Y.C."/>
            <person name="Liu J.Z."/>
            <person name="Shao H.Z."/>
            <person name="Wang X."/>
            <person name="Wang C.C."/>
            <person name="Yang T.C."/>
            <person name="Huo Q.B."/>
            <person name="Li W."/>
            <person name="Chen H.Y."/>
            <person name="Chen S.E."/>
            <person name="Zhou L.G."/>
            <person name="Ni X.B."/>
            <person name="Tian J.H."/>
            <person name="Sheng Y."/>
            <person name="Liu T."/>
            <person name="Pan Y.S."/>
            <person name="Xia L.Y."/>
            <person name="Li J."/>
            <person name="Zhao F."/>
            <person name="Cao W.C."/>
        </authorList>
    </citation>
    <scope>NUCLEOTIDE SEQUENCE</scope>
    <source>
        <strain evidence="1">Rsan-2018</strain>
    </source>
</reference>
<gene>
    <name evidence="1" type="ORF">HPB52_017993</name>
</gene>
<accession>A0A9D4PP03</accession>
<dbReference type="EMBL" id="JABSTV010001252">
    <property type="protein sequence ID" value="KAH7948034.1"/>
    <property type="molecule type" value="Genomic_DNA"/>
</dbReference>
<dbReference type="VEuPathDB" id="VectorBase:RSAN_045234"/>
<keyword evidence="2" id="KW-1185">Reference proteome</keyword>